<dbReference type="SUPFAM" id="SSF52172">
    <property type="entry name" value="CheY-like"/>
    <property type="match status" value="2"/>
</dbReference>
<dbReference type="Pfam" id="PF00512">
    <property type="entry name" value="HisKA"/>
    <property type="match status" value="1"/>
</dbReference>
<dbReference type="PROSITE" id="PS50113">
    <property type="entry name" value="PAC"/>
    <property type="match status" value="1"/>
</dbReference>
<dbReference type="CDD" id="cd00082">
    <property type="entry name" value="HisKA"/>
    <property type="match status" value="1"/>
</dbReference>
<feature type="transmembrane region" description="Helical" evidence="13">
    <location>
        <begin position="20"/>
        <end position="43"/>
    </location>
</feature>
<dbReference type="Pfam" id="PF00989">
    <property type="entry name" value="PAS"/>
    <property type="match status" value="1"/>
</dbReference>
<comment type="caution">
    <text evidence="18">The sequence shown here is derived from an EMBL/GenBank/DDBJ whole genome shotgun (WGS) entry which is preliminary data.</text>
</comment>
<evidence type="ECO:0000256" key="1">
    <source>
        <dbReference type="ARBA" id="ARBA00000085"/>
    </source>
</evidence>
<dbReference type="InterPro" id="IPR036890">
    <property type="entry name" value="HATPase_C_sf"/>
</dbReference>
<dbReference type="InterPro" id="IPR000014">
    <property type="entry name" value="PAS"/>
</dbReference>
<evidence type="ECO:0000256" key="13">
    <source>
        <dbReference type="SAM" id="Phobius"/>
    </source>
</evidence>
<dbReference type="FunFam" id="3.30.565.10:FF:000010">
    <property type="entry name" value="Sensor histidine kinase RcsC"/>
    <property type="match status" value="1"/>
</dbReference>
<feature type="domain" description="Response regulatory" evidence="15">
    <location>
        <begin position="800"/>
        <end position="919"/>
    </location>
</feature>
<evidence type="ECO:0000256" key="11">
    <source>
        <dbReference type="PROSITE-ProRule" id="PRU00169"/>
    </source>
</evidence>
<keyword evidence="19" id="KW-1185">Reference proteome</keyword>
<proteinExistence type="predicted"/>
<comment type="subunit">
    <text evidence="9">At low DSF concentrations, interacts with RpfF.</text>
</comment>
<dbReference type="Gene3D" id="1.10.287.130">
    <property type="match status" value="1"/>
</dbReference>
<dbReference type="PROSITE" id="PS50109">
    <property type="entry name" value="HIS_KIN"/>
    <property type="match status" value="1"/>
</dbReference>
<evidence type="ECO:0000256" key="2">
    <source>
        <dbReference type="ARBA" id="ARBA00012438"/>
    </source>
</evidence>
<evidence type="ECO:0000256" key="10">
    <source>
        <dbReference type="ARBA" id="ARBA00068150"/>
    </source>
</evidence>
<dbReference type="OrthoDB" id="9797243at2"/>
<dbReference type="PRINTS" id="PR00344">
    <property type="entry name" value="BCTRLSENSOR"/>
</dbReference>
<dbReference type="EMBL" id="SHKX01000010">
    <property type="protein sequence ID" value="RZU47739.1"/>
    <property type="molecule type" value="Genomic_DNA"/>
</dbReference>
<evidence type="ECO:0000256" key="3">
    <source>
        <dbReference type="ARBA" id="ARBA00022553"/>
    </source>
</evidence>
<dbReference type="InterPro" id="IPR036097">
    <property type="entry name" value="HisK_dim/P_sf"/>
</dbReference>
<dbReference type="SMART" id="SM00091">
    <property type="entry name" value="PAS"/>
    <property type="match status" value="1"/>
</dbReference>
<feature type="domain" description="Histidine kinase" evidence="14">
    <location>
        <begin position="402"/>
        <end position="623"/>
    </location>
</feature>
<dbReference type="Gene3D" id="3.40.50.2300">
    <property type="match status" value="2"/>
</dbReference>
<dbReference type="SMART" id="SM00448">
    <property type="entry name" value="REC"/>
    <property type="match status" value="2"/>
</dbReference>
<feature type="domain" description="PAC" evidence="17">
    <location>
        <begin position="332"/>
        <end position="384"/>
    </location>
</feature>
<reference evidence="18 19" key="1">
    <citation type="submission" date="2019-02" db="EMBL/GenBank/DDBJ databases">
        <title>Genomic Encyclopedia of Type Strains, Phase IV (KMG-IV): sequencing the most valuable type-strain genomes for metagenomic binning, comparative biology and taxonomic classification.</title>
        <authorList>
            <person name="Goeker M."/>
        </authorList>
    </citation>
    <scope>NUCLEOTIDE SEQUENCE [LARGE SCALE GENOMIC DNA]</scope>
    <source>
        <strain evidence="18 19">DSM 105135</strain>
    </source>
</reference>
<evidence type="ECO:0000259" key="16">
    <source>
        <dbReference type="PROSITE" id="PS50112"/>
    </source>
</evidence>
<dbReference type="SUPFAM" id="SSF47384">
    <property type="entry name" value="Homodimeric domain of signal transducing histidine kinase"/>
    <property type="match status" value="1"/>
</dbReference>
<dbReference type="SMART" id="SM00388">
    <property type="entry name" value="HisKA"/>
    <property type="match status" value="1"/>
</dbReference>
<dbReference type="InterPro" id="IPR001789">
    <property type="entry name" value="Sig_transdc_resp-reg_receiver"/>
</dbReference>
<dbReference type="InterPro" id="IPR005467">
    <property type="entry name" value="His_kinase_dom"/>
</dbReference>
<dbReference type="InterPro" id="IPR003594">
    <property type="entry name" value="HATPase_dom"/>
</dbReference>
<dbReference type="PROSITE" id="PS50110">
    <property type="entry name" value="RESPONSE_REGULATORY"/>
    <property type="match status" value="2"/>
</dbReference>
<dbReference type="Pfam" id="PF00072">
    <property type="entry name" value="Response_reg"/>
    <property type="match status" value="1"/>
</dbReference>
<keyword evidence="13" id="KW-0812">Transmembrane</keyword>
<dbReference type="Pfam" id="PF02518">
    <property type="entry name" value="HATPase_c"/>
    <property type="match status" value="1"/>
</dbReference>
<dbReference type="InterPro" id="IPR000700">
    <property type="entry name" value="PAS-assoc_C"/>
</dbReference>
<dbReference type="SUPFAM" id="SSF55874">
    <property type="entry name" value="ATPase domain of HSP90 chaperone/DNA topoisomerase II/histidine kinase"/>
    <property type="match status" value="1"/>
</dbReference>
<evidence type="ECO:0000313" key="18">
    <source>
        <dbReference type="EMBL" id="RZU47739.1"/>
    </source>
</evidence>
<dbReference type="FunFam" id="1.10.287.130:FF:000002">
    <property type="entry name" value="Two-component osmosensing histidine kinase"/>
    <property type="match status" value="1"/>
</dbReference>
<dbReference type="Gene3D" id="3.30.450.20">
    <property type="entry name" value="PAS domain"/>
    <property type="match status" value="1"/>
</dbReference>
<dbReference type="PROSITE" id="PS50112">
    <property type="entry name" value="PAS"/>
    <property type="match status" value="1"/>
</dbReference>
<keyword evidence="8" id="KW-0902">Two-component regulatory system</keyword>
<dbReference type="Gene3D" id="3.30.565.10">
    <property type="entry name" value="Histidine kinase-like ATPase, C-terminal domain"/>
    <property type="match status" value="1"/>
</dbReference>
<dbReference type="NCBIfam" id="TIGR00229">
    <property type="entry name" value="sensory_box"/>
    <property type="match status" value="1"/>
</dbReference>
<dbReference type="InterPro" id="IPR035965">
    <property type="entry name" value="PAS-like_dom_sf"/>
</dbReference>
<dbReference type="InterPro" id="IPR011006">
    <property type="entry name" value="CheY-like_superfamily"/>
</dbReference>
<evidence type="ECO:0000256" key="4">
    <source>
        <dbReference type="ARBA" id="ARBA00022679"/>
    </source>
</evidence>
<evidence type="ECO:0000256" key="9">
    <source>
        <dbReference type="ARBA" id="ARBA00064003"/>
    </source>
</evidence>
<keyword evidence="13" id="KW-1133">Transmembrane helix</keyword>
<sequence length="923" mass="102878">MAGKPQLPQWLRSLLPRSLVRLLAVLSAASLLAALGLFALSVYQQQRHINQQNAIGQAALIVRNLGTVVAQDVLASDRKGIRSLMASTAIFPEVRELVVTDWNGNVLVALAHAPDADPQEVENRKRLEPPPSGASQGQYYRSNTNDTVEVWQPIDNNGWVYIVYDYSAQSHDQQQVLVKSLISGIVLAILASLAFFYVLRSPVHDLHQLIRFAKELDVYRGSRQIHITSHLDEIRDLNSALNQSAIRLYEQSQQVIQSEARYRHVVNHVHEVIFQTDNQTAFTFLNPAWHEVTGLPAEATLGKLMTDFIHPDDQEELYRSLQKLFLGEAEQVRCDTRLLTSDHDFRWVHLWISLLYDENHIMNGTTGTINDITIRKQTEGALISAKEAAEAATRAKSEFLATMSHEIRTPMNGVLGMAQLLLETPMNNEQKEYASTLYHSGQALLTIINDILDFSKIEAGKLGIERIPFNLQRLAEEVCDLLQAQIQAKGLEMVLCYHINCPRLLIGDPNRIRQILLNLLGNAIKFTHTGYIALRITAPVITPATVNIALEVIDTGIGIPQEKQGKLFQLFSQADASTTRRFGGTGLGLAICKGLAELMGGSIELKSSQQEGSSFRVEVPLHRQTAVERTLPHYPELYFSPIIVIDALEINRQYLNESLQRYGMRVELAATAEEGLAHLKTIRQSTHRIPFVLIDSTLVKTAGGASFAQSVRQNPQLADSHLILMSQTPLRQMDPGFYLPFNGYINKPLRFYAVINEIASIFAGKKTIIQPHEYQKELPVIPMLNPKSDSSSRSKSGGLRVLLAEDNAVNQKVAVKMLEKAGAAVDVAPNGKEAVRLFGLRKYDLVLMDCQMPEMDGYDATRAMRACESGVNDPKLPIIALTANALEGDREQCIASGMSDFLAKPLKQDVLYKLLQQYRPSEE</sequence>
<dbReference type="GO" id="GO:0005524">
    <property type="term" value="F:ATP binding"/>
    <property type="evidence" value="ECO:0007669"/>
    <property type="project" value="UniProtKB-KW"/>
</dbReference>
<dbReference type="InterPro" id="IPR013767">
    <property type="entry name" value="PAS_fold"/>
</dbReference>
<feature type="domain" description="Response regulatory" evidence="15">
    <location>
        <begin position="641"/>
        <end position="762"/>
    </location>
</feature>
<evidence type="ECO:0000256" key="5">
    <source>
        <dbReference type="ARBA" id="ARBA00022741"/>
    </source>
</evidence>
<evidence type="ECO:0000259" key="15">
    <source>
        <dbReference type="PROSITE" id="PS50110"/>
    </source>
</evidence>
<dbReference type="Proteomes" id="UP000292423">
    <property type="component" value="Unassembled WGS sequence"/>
</dbReference>
<dbReference type="CDD" id="cd00130">
    <property type="entry name" value="PAS"/>
    <property type="match status" value="1"/>
</dbReference>
<dbReference type="InterPro" id="IPR004358">
    <property type="entry name" value="Sig_transdc_His_kin-like_C"/>
</dbReference>
<dbReference type="Gene3D" id="6.10.340.10">
    <property type="match status" value="1"/>
</dbReference>
<evidence type="ECO:0000256" key="8">
    <source>
        <dbReference type="ARBA" id="ARBA00023012"/>
    </source>
</evidence>
<dbReference type="SUPFAM" id="SSF55785">
    <property type="entry name" value="PYP-like sensor domain (PAS domain)"/>
    <property type="match status" value="1"/>
</dbReference>
<feature type="modified residue" description="4-aspartylphosphate" evidence="11">
    <location>
        <position position="695"/>
    </location>
</feature>
<dbReference type="EC" id="2.7.13.3" evidence="2"/>
<keyword evidence="3 11" id="KW-0597">Phosphoprotein</keyword>
<dbReference type="CDD" id="cd16922">
    <property type="entry name" value="HATPase_EvgS-ArcB-TorS-like"/>
    <property type="match status" value="1"/>
</dbReference>
<dbReference type="InterPro" id="IPR003661">
    <property type="entry name" value="HisK_dim/P_dom"/>
</dbReference>
<feature type="domain" description="PAS" evidence="16">
    <location>
        <begin position="258"/>
        <end position="328"/>
    </location>
</feature>
<keyword evidence="5" id="KW-0547">Nucleotide-binding</keyword>
<keyword evidence="6" id="KW-0418">Kinase</keyword>
<keyword evidence="4" id="KW-0808">Transferase</keyword>
<comment type="catalytic activity">
    <reaction evidence="1">
        <text>ATP + protein L-histidine = ADP + protein N-phospho-L-histidine.</text>
        <dbReference type="EC" id="2.7.13.3"/>
    </reaction>
</comment>
<dbReference type="PANTHER" id="PTHR45339:SF1">
    <property type="entry name" value="HYBRID SIGNAL TRANSDUCTION HISTIDINE KINASE J"/>
    <property type="match status" value="1"/>
</dbReference>
<dbReference type="CDD" id="cd17546">
    <property type="entry name" value="REC_hyHK_CKI1_RcsC-like"/>
    <property type="match status" value="1"/>
</dbReference>
<evidence type="ECO:0000256" key="7">
    <source>
        <dbReference type="ARBA" id="ARBA00022840"/>
    </source>
</evidence>
<evidence type="ECO:0000256" key="12">
    <source>
        <dbReference type="SAM" id="MobiDB-lite"/>
    </source>
</evidence>
<gene>
    <name evidence="18" type="ORF">EV700_0706</name>
</gene>
<evidence type="ECO:0000256" key="6">
    <source>
        <dbReference type="ARBA" id="ARBA00022777"/>
    </source>
</evidence>
<dbReference type="SMART" id="SM00387">
    <property type="entry name" value="HATPase_c"/>
    <property type="match status" value="1"/>
</dbReference>
<feature type="modified residue" description="4-aspartylphosphate" evidence="11">
    <location>
        <position position="849"/>
    </location>
</feature>
<organism evidence="18 19">
    <name type="scientific">Fluviicoccus keumensis</name>
    <dbReference type="NCBI Taxonomy" id="1435465"/>
    <lineage>
        <taxon>Bacteria</taxon>
        <taxon>Pseudomonadati</taxon>
        <taxon>Pseudomonadota</taxon>
        <taxon>Gammaproteobacteria</taxon>
        <taxon>Moraxellales</taxon>
        <taxon>Moraxellaceae</taxon>
        <taxon>Fluviicoccus</taxon>
    </lineage>
</organism>
<feature type="region of interest" description="Disordered" evidence="12">
    <location>
        <begin position="117"/>
        <end position="139"/>
    </location>
</feature>
<evidence type="ECO:0000259" key="17">
    <source>
        <dbReference type="PROSITE" id="PS50113"/>
    </source>
</evidence>
<feature type="transmembrane region" description="Helical" evidence="13">
    <location>
        <begin position="176"/>
        <end position="199"/>
    </location>
</feature>
<dbReference type="GO" id="GO:0000155">
    <property type="term" value="F:phosphorelay sensor kinase activity"/>
    <property type="evidence" value="ECO:0007669"/>
    <property type="project" value="InterPro"/>
</dbReference>
<protein>
    <recommendedName>
        <fullName evidence="10">Sensory/regulatory protein RpfC</fullName>
        <ecNumber evidence="2">2.7.13.3</ecNumber>
    </recommendedName>
</protein>
<dbReference type="RefSeq" id="WP_130410958.1">
    <property type="nucleotide sequence ID" value="NZ_SHKX01000010.1"/>
</dbReference>
<keyword evidence="13" id="KW-0472">Membrane</keyword>
<dbReference type="PANTHER" id="PTHR45339">
    <property type="entry name" value="HYBRID SIGNAL TRANSDUCTION HISTIDINE KINASE J"/>
    <property type="match status" value="1"/>
</dbReference>
<evidence type="ECO:0000313" key="19">
    <source>
        <dbReference type="Proteomes" id="UP000292423"/>
    </source>
</evidence>
<dbReference type="AlphaFoldDB" id="A0A4Q7ZCX1"/>
<dbReference type="GO" id="GO:0006355">
    <property type="term" value="P:regulation of DNA-templated transcription"/>
    <property type="evidence" value="ECO:0007669"/>
    <property type="project" value="InterPro"/>
</dbReference>
<evidence type="ECO:0000259" key="14">
    <source>
        <dbReference type="PROSITE" id="PS50109"/>
    </source>
</evidence>
<keyword evidence="7" id="KW-0067">ATP-binding</keyword>
<name>A0A4Q7ZCX1_9GAMM</name>
<accession>A0A4Q7ZCX1</accession>